<dbReference type="InterPro" id="IPR013103">
    <property type="entry name" value="RVT_2"/>
</dbReference>
<dbReference type="Proteomes" id="UP000265520">
    <property type="component" value="Unassembled WGS sequence"/>
</dbReference>
<protein>
    <submittedName>
        <fullName evidence="3">Copia-type polyprotein</fullName>
    </submittedName>
</protein>
<proteinExistence type="predicted"/>
<evidence type="ECO:0000313" key="3">
    <source>
        <dbReference type="EMBL" id="MCI18242.1"/>
    </source>
</evidence>
<reference evidence="3 4" key="1">
    <citation type="journal article" date="2018" name="Front. Plant Sci.">
        <title>Red Clover (Trifolium pratense) and Zigzag Clover (T. medium) - A Picture of Genomic Similarities and Differences.</title>
        <authorList>
            <person name="Dluhosova J."/>
            <person name="Istvanek J."/>
            <person name="Nedelnik J."/>
            <person name="Repkova J."/>
        </authorList>
    </citation>
    <scope>NUCLEOTIDE SEQUENCE [LARGE SCALE GENOMIC DNA]</scope>
    <source>
        <strain evidence="4">cv. 10/8</strain>
        <tissue evidence="3">Leaf</tissue>
    </source>
</reference>
<evidence type="ECO:0000259" key="2">
    <source>
        <dbReference type="Pfam" id="PF07727"/>
    </source>
</evidence>
<feature type="region of interest" description="Disordered" evidence="1">
    <location>
        <begin position="1"/>
        <end position="20"/>
    </location>
</feature>
<dbReference type="AlphaFoldDB" id="A0A392Q2Y0"/>
<accession>A0A392Q2Y0</accession>
<feature type="compositionally biased region" description="Acidic residues" evidence="1">
    <location>
        <begin position="1"/>
        <end position="10"/>
    </location>
</feature>
<feature type="non-terminal residue" evidence="3">
    <location>
        <position position="1"/>
    </location>
</feature>
<feature type="domain" description="Reverse transcriptase Ty1/copia-type" evidence="2">
    <location>
        <begin position="116"/>
        <end position="160"/>
    </location>
</feature>
<sequence length="162" mass="18739">EDEIEQEEVEAPVRPQRTRQASNRLNDCEVIHDNAVNDEGELIHFALLADSEPIDFKEALKSDVWKRAMEEELKSIEKNQTWKLVNLLDKKTKIDVKWVFKVKLNPYGKISKHKARLVVALASKNRWSLYHLDVKSAFLNGPLEEEVFVSQLPGSKSMEQKN</sequence>
<name>A0A392Q2Y0_9FABA</name>
<dbReference type="EMBL" id="LXQA010109220">
    <property type="protein sequence ID" value="MCI18242.1"/>
    <property type="molecule type" value="Genomic_DNA"/>
</dbReference>
<evidence type="ECO:0000256" key="1">
    <source>
        <dbReference type="SAM" id="MobiDB-lite"/>
    </source>
</evidence>
<comment type="caution">
    <text evidence="3">The sequence shown here is derived from an EMBL/GenBank/DDBJ whole genome shotgun (WGS) entry which is preliminary data.</text>
</comment>
<organism evidence="3 4">
    <name type="scientific">Trifolium medium</name>
    <dbReference type="NCBI Taxonomy" id="97028"/>
    <lineage>
        <taxon>Eukaryota</taxon>
        <taxon>Viridiplantae</taxon>
        <taxon>Streptophyta</taxon>
        <taxon>Embryophyta</taxon>
        <taxon>Tracheophyta</taxon>
        <taxon>Spermatophyta</taxon>
        <taxon>Magnoliopsida</taxon>
        <taxon>eudicotyledons</taxon>
        <taxon>Gunneridae</taxon>
        <taxon>Pentapetalae</taxon>
        <taxon>rosids</taxon>
        <taxon>fabids</taxon>
        <taxon>Fabales</taxon>
        <taxon>Fabaceae</taxon>
        <taxon>Papilionoideae</taxon>
        <taxon>50 kb inversion clade</taxon>
        <taxon>NPAAA clade</taxon>
        <taxon>Hologalegina</taxon>
        <taxon>IRL clade</taxon>
        <taxon>Trifolieae</taxon>
        <taxon>Trifolium</taxon>
    </lineage>
</organism>
<dbReference type="Pfam" id="PF07727">
    <property type="entry name" value="RVT_2"/>
    <property type="match status" value="1"/>
</dbReference>
<keyword evidence="4" id="KW-1185">Reference proteome</keyword>
<evidence type="ECO:0000313" key="4">
    <source>
        <dbReference type="Proteomes" id="UP000265520"/>
    </source>
</evidence>